<sequence length="607" mass="65778">MSAAEIQKIQSAVSEGQLTSSAGENIRKWLTEPQYTPYVEKLTALIEAEDFPQLDLLFYEVIPFGTGGRRGKMADLGSATINERTIAESAYGLAGYCLSQNPGKECSAVVTCDTRNNSLHFAKLTATTCAAMGLKVYFFPSHRSTPELSFAVRHLGCDVGAMVSASHNPPADNGFKAYWSSGGQVLAPHDKGIIDEVYAAAEIPTIDFDTAVEEGKIVLVGEDVDNAYVDELAKLSLSDARDVSILFSPLHGVGETNVYAALEKVGFENVEIFEPQREPSGDFPNVPDHFPNPERVIVFEPAAKYAKTTGADLIMASDPDADRLAIAVKNEAGEFVHFTGNKTGALIADYILRKRSAAGTLTPEHYVVETMVTTPLISSIAKKHGVGVFDELLVGFKYIGQTMDQQGPEKFIFGAEESLGYLAGEYARDKDAAVAGLYVAELAAELKAEGKTLLDRLDELFVEYGYHNEGQRSEVCPGPSGKQQIAGLMEAFRTSPPAELAGINMASIRDYGNHEVRSIPENTVLEPLPEPEGNLLFLVSEPGEIECRIAVRPSGTEPKIKFYFFTRAAVPSADTLNEVRTATDTRMTEMQDALSAWVAATIEKMNG</sequence>
<keyword evidence="5 9" id="KW-0413">Isomerase</keyword>
<dbReference type="AlphaFoldDB" id="A0A517T3Y1"/>
<dbReference type="SUPFAM" id="SSF53738">
    <property type="entry name" value="Phosphoglucomutase, first 3 domains"/>
    <property type="match status" value="3"/>
</dbReference>
<evidence type="ECO:0000256" key="1">
    <source>
        <dbReference type="ARBA" id="ARBA00010231"/>
    </source>
</evidence>
<dbReference type="Pfam" id="PF02878">
    <property type="entry name" value="PGM_PMM_I"/>
    <property type="match status" value="1"/>
</dbReference>
<evidence type="ECO:0000259" key="8">
    <source>
        <dbReference type="Pfam" id="PF02880"/>
    </source>
</evidence>
<dbReference type="EC" id="5.4.2.2" evidence="9"/>
<dbReference type="GO" id="GO:0046872">
    <property type="term" value="F:metal ion binding"/>
    <property type="evidence" value="ECO:0007669"/>
    <property type="project" value="UniProtKB-KW"/>
</dbReference>
<dbReference type="InterPro" id="IPR005844">
    <property type="entry name" value="A-D-PHexomutase_a/b/a-I"/>
</dbReference>
<name>A0A517T3Y1_9PLAN</name>
<gene>
    <name evidence="9" type="primary">pgcA</name>
    <name evidence="9" type="ORF">V22_02880</name>
</gene>
<dbReference type="InterPro" id="IPR005846">
    <property type="entry name" value="A-D-PHexomutase_a/b/a-III"/>
</dbReference>
<dbReference type="PANTHER" id="PTHR45745:SF1">
    <property type="entry name" value="PHOSPHOGLUCOMUTASE 2B-RELATED"/>
    <property type="match status" value="1"/>
</dbReference>
<evidence type="ECO:0000256" key="4">
    <source>
        <dbReference type="ARBA" id="ARBA00022842"/>
    </source>
</evidence>
<dbReference type="Proteomes" id="UP000319976">
    <property type="component" value="Chromosome"/>
</dbReference>
<dbReference type="EMBL" id="CP036316">
    <property type="protein sequence ID" value="QDT63088.1"/>
    <property type="molecule type" value="Genomic_DNA"/>
</dbReference>
<dbReference type="GO" id="GO:0006166">
    <property type="term" value="P:purine ribonucleoside salvage"/>
    <property type="evidence" value="ECO:0007669"/>
    <property type="project" value="TreeGrafter"/>
</dbReference>
<evidence type="ECO:0000313" key="10">
    <source>
        <dbReference type="Proteomes" id="UP000319976"/>
    </source>
</evidence>
<protein>
    <submittedName>
        <fullName evidence="9">Phosphoglucomutase</fullName>
        <ecNumber evidence="9">5.4.2.2</ecNumber>
    </submittedName>
</protein>
<dbReference type="Pfam" id="PF02879">
    <property type="entry name" value="PGM_PMM_II"/>
    <property type="match status" value="1"/>
</dbReference>
<dbReference type="RefSeq" id="WP_145259132.1">
    <property type="nucleotide sequence ID" value="NZ_CP036316.1"/>
</dbReference>
<dbReference type="GO" id="GO:0004614">
    <property type="term" value="F:phosphoglucomutase activity"/>
    <property type="evidence" value="ECO:0007669"/>
    <property type="project" value="UniProtKB-EC"/>
</dbReference>
<proteinExistence type="inferred from homology"/>
<evidence type="ECO:0000313" key="9">
    <source>
        <dbReference type="EMBL" id="QDT63088.1"/>
    </source>
</evidence>
<organism evidence="9 10">
    <name type="scientific">Calycomorphotria hydatis</name>
    <dbReference type="NCBI Taxonomy" id="2528027"/>
    <lineage>
        <taxon>Bacteria</taxon>
        <taxon>Pseudomonadati</taxon>
        <taxon>Planctomycetota</taxon>
        <taxon>Planctomycetia</taxon>
        <taxon>Planctomycetales</taxon>
        <taxon>Planctomycetaceae</taxon>
        <taxon>Calycomorphotria</taxon>
    </lineage>
</organism>
<dbReference type="InterPro" id="IPR005845">
    <property type="entry name" value="A-D-PHexomutase_a/b/a-II"/>
</dbReference>
<dbReference type="SUPFAM" id="SSF55957">
    <property type="entry name" value="Phosphoglucomutase, C-terminal domain"/>
    <property type="match status" value="1"/>
</dbReference>
<evidence type="ECO:0000259" key="7">
    <source>
        <dbReference type="Pfam" id="PF02879"/>
    </source>
</evidence>
<feature type="domain" description="Alpha-D-phosphohexomutase alpha/beta/alpha" evidence="7">
    <location>
        <begin position="227"/>
        <end position="330"/>
    </location>
</feature>
<dbReference type="InterPro" id="IPR016055">
    <property type="entry name" value="A-D-PHexomutase_a/b/a-I/II/III"/>
</dbReference>
<evidence type="ECO:0000256" key="5">
    <source>
        <dbReference type="ARBA" id="ARBA00023235"/>
    </source>
</evidence>
<feature type="domain" description="Alpha-D-phosphohexomutase alpha/beta/alpha" evidence="6">
    <location>
        <begin position="64"/>
        <end position="198"/>
    </location>
</feature>
<feature type="domain" description="Alpha-D-phosphohexomutase alpha/beta/alpha" evidence="8">
    <location>
        <begin position="340"/>
        <end position="463"/>
    </location>
</feature>
<dbReference type="Pfam" id="PF02880">
    <property type="entry name" value="PGM_PMM_III"/>
    <property type="match status" value="1"/>
</dbReference>
<dbReference type="GO" id="GO:0008973">
    <property type="term" value="F:phosphopentomutase activity"/>
    <property type="evidence" value="ECO:0007669"/>
    <property type="project" value="TreeGrafter"/>
</dbReference>
<keyword evidence="4" id="KW-0460">Magnesium</keyword>
<dbReference type="Gene3D" id="3.40.120.10">
    <property type="entry name" value="Alpha-D-Glucose-1,6-Bisphosphate, subunit A, domain 3"/>
    <property type="match status" value="3"/>
</dbReference>
<dbReference type="GO" id="GO:0005975">
    <property type="term" value="P:carbohydrate metabolic process"/>
    <property type="evidence" value="ECO:0007669"/>
    <property type="project" value="InterPro"/>
</dbReference>
<dbReference type="KEGG" id="chya:V22_02880"/>
<reference evidence="9 10" key="1">
    <citation type="submission" date="2019-02" db="EMBL/GenBank/DDBJ databases">
        <title>Deep-cultivation of Planctomycetes and their phenomic and genomic characterization uncovers novel biology.</title>
        <authorList>
            <person name="Wiegand S."/>
            <person name="Jogler M."/>
            <person name="Boedeker C."/>
            <person name="Pinto D."/>
            <person name="Vollmers J."/>
            <person name="Rivas-Marin E."/>
            <person name="Kohn T."/>
            <person name="Peeters S.H."/>
            <person name="Heuer A."/>
            <person name="Rast P."/>
            <person name="Oberbeckmann S."/>
            <person name="Bunk B."/>
            <person name="Jeske O."/>
            <person name="Meyerdierks A."/>
            <person name="Storesund J.E."/>
            <person name="Kallscheuer N."/>
            <person name="Luecker S."/>
            <person name="Lage O.M."/>
            <person name="Pohl T."/>
            <person name="Merkel B.J."/>
            <person name="Hornburger P."/>
            <person name="Mueller R.-W."/>
            <person name="Bruemmer F."/>
            <person name="Labrenz M."/>
            <person name="Spormann A.M."/>
            <person name="Op den Camp H."/>
            <person name="Overmann J."/>
            <person name="Amann R."/>
            <person name="Jetten M.S.M."/>
            <person name="Mascher T."/>
            <person name="Medema M.H."/>
            <person name="Devos D.P."/>
            <person name="Kaster A.-K."/>
            <person name="Ovreas L."/>
            <person name="Rohde M."/>
            <person name="Galperin M.Y."/>
            <person name="Jogler C."/>
        </authorList>
    </citation>
    <scope>NUCLEOTIDE SEQUENCE [LARGE SCALE GENOMIC DNA]</scope>
    <source>
        <strain evidence="9 10">V22</strain>
    </source>
</reference>
<dbReference type="PANTHER" id="PTHR45745">
    <property type="entry name" value="PHOSPHOMANNOMUTASE 45A"/>
    <property type="match status" value="1"/>
</dbReference>
<keyword evidence="2" id="KW-0597">Phosphoprotein</keyword>
<dbReference type="CDD" id="cd05799">
    <property type="entry name" value="PGM2"/>
    <property type="match status" value="1"/>
</dbReference>
<keyword evidence="3" id="KW-0479">Metal-binding</keyword>
<dbReference type="OrthoDB" id="9806956at2"/>
<dbReference type="InterPro" id="IPR036900">
    <property type="entry name" value="A-D-PHexomutase_C_sf"/>
</dbReference>
<keyword evidence="10" id="KW-1185">Reference proteome</keyword>
<accession>A0A517T3Y1</accession>
<evidence type="ECO:0000256" key="3">
    <source>
        <dbReference type="ARBA" id="ARBA00022723"/>
    </source>
</evidence>
<evidence type="ECO:0000259" key="6">
    <source>
        <dbReference type="Pfam" id="PF02878"/>
    </source>
</evidence>
<comment type="similarity">
    <text evidence="1">Belongs to the phosphohexose mutase family.</text>
</comment>
<evidence type="ECO:0000256" key="2">
    <source>
        <dbReference type="ARBA" id="ARBA00022553"/>
    </source>
</evidence>